<evidence type="ECO:0000256" key="1">
    <source>
        <dbReference type="ARBA" id="ARBA00022729"/>
    </source>
</evidence>
<dbReference type="OrthoDB" id="9764804at2"/>
<dbReference type="STRING" id="225324.SAMN02745126_04940"/>
<reference evidence="4" key="1">
    <citation type="submission" date="2017-02" db="EMBL/GenBank/DDBJ databases">
        <authorList>
            <person name="Varghese N."/>
            <person name="Submissions S."/>
        </authorList>
    </citation>
    <scope>NUCLEOTIDE SEQUENCE [LARGE SCALE GENOMIC DNA]</scope>
    <source>
        <strain evidence="4">ATCC 27094</strain>
    </source>
</reference>
<keyword evidence="4" id="KW-1185">Reference proteome</keyword>
<evidence type="ECO:0000313" key="4">
    <source>
        <dbReference type="Proteomes" id="UP000190092"/>
    </source>
</evidence>
<organism evidence="3 4">
    <name type="scientific">Enhydrobacter aerosaccus</name>
    <dbReference type="NCBI Taxonomy" id="225324"/>
    <lineage>
        <taxon>Bacteria</taxon>
        <taxon>Pseudomonadati</taxon>
        <taxon>Pseudomonadota</taxon>
        <taxon>Alphaproteobacteria</taxon>
        <taxon>Hyphomicrobiales</taxon>
        <taxon>Enhydrobacter</taxon>
    </lineage>
</organism>
<feature type="domain" description="Autotransporter" evidence="2">
    <location>
        <begin position="1159"/>
        <end position="1443"/>
    </location>
</feature>
<dbReference type="InterPro" id="IPR015943">
    <property type="entry name" value="WD40/YVTN_repeat-like_dom_sf"/>
</dbReference>
<dbReference type="NCBIfam" id="TIGR02601">
    <property type="entry name" value="autotrns_rpt"/>
    <property type="match status" value="1"/>
</dbReference>
<dbReference type="InterPro" id="IPR006315">
    <property type="entry name" value="OM_autotransptr_brl_dom"/>
</dbReference>
<protein>
    <submittedName>
        <fullName evidence="3">Outer membrane autotransporter barrel domain-containing protein</fullName>
    </submittedName>
</protein>
<dbReference type="SMART" id="SM00869">
    <property type="entry name" value="Autotransporter"/>
    <property type="match status" value="1"/>
</dbReference>
<dbReference type="InterPro" id="IPR036278">
    <property type="entry name" value="Sialidase_sf"/>
</dbReference>
<dbReference type="Proteomes" id="UP000190092">
    <property type="component" value="Unassembled WGS sequence"/>
</dbReference>
<dbReference type="Gene3D" id="2.130.10.10">
    <property type="entry name" value="YVTN repeat-like/Quinoprotein amine dehydrogenase"/>
    <property type="match status" value="1"/>
</dbReference>
<accession>A0A1T4SQ73</accession>
<proteinExistence type="predicted"/>
<evidence type="ECO:0000259" key="2">
    <source>
        <dbReference type="PROSITE" id="PS51208"/>
    </source>
</evidence>
<dbReference type="SUPFAM" id="SSF50939">
    <property type="entry name" value="Sialidases"/>
    <property type="match status" value="1"/>
</dbReference>
<keyword evidence="1" id="KW-0732">Signal</keyword>
<dbReference type="Pfam" id="PF03797">
    <property type="entry name" value="Autotransporter"/>
    <property type="match status" value="1"/>
</dbReference>
<evidence type="ECO:0000313" key="3">
    <source>
        <dbReference type="EMBL" id="SKA30323.1"/>
    </source>
</evidence>
<dbReference type="PROSITE" id="PS51208">
    <property type="entry name" value="AUTOTRANSPORTER"/>
    <property type="match status" value="1"/>
</dbReference>
<name>A0A1T4SQ73_9HYPH</name>
<dbReference type="SUPFAM" id="SSF103515">
    <property type="entry name" value="Autotransporter"/>
    <property type="match status" value="1"/>
</dbReference>
<dbReference type="NCBIfam" id="TIGR01414">
    <property type="entry name" value="autotrans_barl"/>
    <property type="match status" value="1"/>
</dbReference>
<dbReference type="InterPro" id="IPR036709">
    <property type="entry name" value="Autotransporte_beta_dom_sf"/>
</dbReference>
<dbReference type="EMBL" id="FUWJ01000009">
    <property type="protein sequence ID" value="SKA30323.1"/>
    <property type="molecule type" value="Genomic_DNA"/>
</dbReference>
<dbReference type="GO" id="GO:0019867">
    <property type="term" value="C:outer membrane"/>
    <property type="evidence" value="ECO:0007669"/>
    <property type="project" value="InterPro"/>
</dbReference>
<dbReference type="Gene3D" id="2.40.128.130">
    <property type="entry name" value="Autotransporter beta-domain"/>
    <property type="match status" value="1"/>
</dbReference>
<gene>
    <name evidence="3" type="ORF">SAMN02745126_04940</name>
</gene>
<sequence>MIGLLTSRDTHMGKAGSRSMIVRFMHLQRGSARRASFIALTATLLATSATAQTLLPGNFLSVGPAPTFGDANIAQSRDAPPSNGSLSGAVQAILTNPTNANSIIVGATNGGIWTTQNGGQTWNTTTSSLPSLSIASLAYNSSSSQIVYAGIGNTDNGSIGDRRSGALTGIAVSSDGGSSWSTLTAPLGTMADKSVVSVAGYGTGASTTILAATYEPNSASTATGANNYGLYKSVNGGTFTLVNDGSGTTPRGAATSLVGQGTTSNPYYVVITADTPGQSGVFRSTNGGSTWQPVLSLADNQAGRLAIAPNGAVAVAVFDPRQKSPTVTTGGQIVGLSYSATGASGSWTAISNFPQVNSGAQANTNLTIAIDPNNTNIVYLAGDALANAVTISAYRLTIQGQSGTAIVSQITDAGTSDNSTIHADSRAIAFDALGRLLMASDGGIYARTNPQSSAGGWSGLNGNLSLREAYVIAYDSISKRLAVAAQDTGVALQNTTGATVYSPVNGGDGFVAAVNDHTYASQGESILYTSSQGLGGLRRIIMNSQGMASSDLAVDPSAGNPGWNFVNKPTSAPTATDFTNEIDTDPNNNQLPMATRFVLNRIDPTKIAIGSNYLYVTTDDLVTKAINGDTSVCSGTTTTVCNILTNVSGLSTLNGAVTAVAYGASGNENALLAGTDGTANNRLYYSGTAAANSLAVKSAYAGGAPTSLLFGVNSSVFYVADGNNLWSSINGGTSFTDLTSNLSSVANNLSVGSPMALEFLNTTNNVKALLVGGLFTGAAGASRTPIAVAMSDNSGNLSGWSPFGINLPNTFVSYLTYNTSADVLAASLYGRGIWLVYDVTSYFSSATELWFGKADNDSTPVASQLGGSRPLIKFGTGTLTINVDTAYTGTTTIKNGTLLANASMASSSSMMVEEPATVRGIGILPQTTIAGTLRPGNNAIGTITVNKGLTFNAGSTYAVDVSPQVASSTNVVAAGGTGAAELNGTVQAILQPGNYVPSRTFTILNAVGGLNGSEFANVTSNFPFLGASLSYDASNAYLTIAPGGFASGGQTANQVAVGSALDRGVAGASGDYATVIGALSLMSSSQAPAAFDAISGVNYAGFATLAVRGAQLFMNNFAQQIGGSQTVGGGGGSGSAGNNGGSGGRIALAEACDASCDIPAAPRWGVWGGGVGATGALAGSATTYGTNFSIGGFSGGLDYRFDPQFLAGVTVGYTNASQYTQGLAGSGNSNTVQLGLYSTLSYDPFYLDLLAGYARSANTQVRQISIPGLATRTANGQTTLDQFFGQVEVGRRIDLGGQAESFVTPFARLQGSTATSAAFSEWGAQSLDLNVAAQTTNSLRTILGAQLGGKLDAGGQGKLALVLRAGWSHEYASTNQPVTASFAGAPVVPFTVQGASAPRDGVVVGLAATTALTDSTSLYARYDGDLAGGNTSHVFSAGVRYVW</sequence>
<dbReference type="InterPro" id="IPR005546">
    <property type="entry name" value="Autotransporte_beta"/>
</dbReference>
<dbReference type="InterPro" id="IPR013425">
    <property type="entry name" value="Autotrns_rpt"/>
</dbReference>